<feature type="transmembrane region" description="Helical" evidence="26">
    <location>
        <begin position="712"/>
        <end position="732"/>
    </location>
</feature>
<evidence type="ECO:0000256" key="4">
    <source>
        <dbReference type="ARBA" id="ARBA00004651"/>
    </source>
</evidence>
<evidence type="ECO:0000256" key="15">
    <source>
        <dbReference type="ARBA" id="ARBA00022989"/>
    </source>
</evidence>
<feature type="binding site" evidence="23">
    <location>
        <position position="1043"/>
    </location>
    <ligand>
        <name>ATP</name>
        <dbReference type="ChEBI" id="CHEBI:30616"/>
    </ligand>
</feature>
<keyword evidence="12 22" id="KW-0547">Nucleotide-binding</keyword>
<dbReference type="GO" id="GO:0005524">
    <property type="term" value="F:ATP binding"/>
    <property type="evidence" value="ECO:0007669"/>
    <property type="project" value="UniProtKB-UniRule"/>
</dbReference>
<dbReference type="SUPFAM" id="SSF55073">
    <property type="entry name" value="Nucleotide cyclase"/>
    <property type="match status" value="2"/>
</dbReference>
<keyword evidence="15 26" id="KW-1133">Transmembrane helix</keyword>
<feature type="transmembrane region" description="Helical" evidence="26">
    <location>
        <begin position="739"/>
        <end position="756"/>
    </location>
</feature>
<dbReference type="Gene3D" id="3.30.70.1230">
    <property type="entry name" value="Nucleotide cyclase"/>
    <property type="match status" value="2"/>
</dbReference>
<dbReference type="GO" id="GO:0046872">
    <property type="term" value="F:metal ion binding"/>
    <property type="evidence" value="ECO:0007669"/>
    <property type="project" value="UniProtKB-KW"/>
</dbReference>
<feature type="transmembrane region" description="Helical" evidence="26">
    <location>
        <begin position="45"/>
        <end position="66"/>
    </location>
</feature>
<dbReference type="InterPro" id="IPR001054">
    <property type="entry name" value="A/G_cyclase"/>
</dbReference>
<comment type="cofactor">
    <cofactor evidence="24">
        <name>Mg(2+)</name>
        <dbReference type="ChEBI" id="CHEBI:18420"/>
    </cofactor>
    <cofactor evidence="24">
        <name>Mn(2+)</name>
        <dbReference type="ChEBI" id="CHEBI:29035"/>
    </cofactor>
    <text evidence="24">Binds 2 magnesium ions per subunit. Is also active with manganese (in vitro).</text>
</comment>
<feature type="transmembrane region" description="Helical" evidence="26">
    <location>
        <begin position="670"/>
        <end position="692"/>
    </location>
</feature>
<dbReference type="PIRSF" id="PIRSF039050">
    <property type="entry name" value="Ade_cyc"/>
    <property type="match status" value="1"/>
</dbReference>
<evidence type="ECO:0000256" key="14">
    <source>
        <dbReference type="ARBA" id="ARBA00022842"/>
    </source>
</evidence>
<feature type="binding site" evidence="23">
    <location>
        <begin position="1003"/>
        <end position="1007"/>
    </location>
    <ligand>
        <name>ATP</name>
        <dbReference type="ChEBI" id="CHEBI:30616"/>
    </ligand>
</feature>
<dbReference type="Ensembl" id="ENSECRT00000005928.1">
    <property type="protein sequence ID" value="ENSECRP00000005830.1"/>
    <property type="gene ID" value="ENSECRG00000003899.1"/>
</dbReference>
<comment type="cofactor">
    <cofactor evidence="2">
        <name>Mn(2+)</name>
        <dbReference type="ChEBI" id="CHEBI:29035"/>
    </cofactor>
</comment>
<dbReference type="InterPro" id="IPR032628">
    <property type="entry name" value="AC_N"/>
</dbReference>
<proteinExistence type="inferred from homology"/>
<dbReference type="GO" id="GO:0005737">
    <property type="term" value="C:cytoplasm"/>
    <property type="evidence" value="ECO:0007669"/>
    <property type="project" value="UniProtKB-SubCell"/>
</dbReference>
<evidence type="ECO:0000256" key="20">
    <source>
        <dbReference type="ARBA" id="ARBA00053200"/>
    </source>
</evidence>
<feature type="binding site" evidence="23">
    <location>
        <position position="382"/>
    </location>
    <ligand>
        <name>ATP</name>
        <dbReference type="ChEBI" id="CHEBI:30616"/>
    </ligand>
</feature>
<dbReference type="GO" id="GO:0006171">
    <property type="term" value="P:cAMP biosynthetic process"/>
    <property type="evidence" value="ECO:0007669"/>
    <property type="project" value="UniProtKB-KW"/>
</dbReference>
<feature type="transmembrane region" description="Helical" evidence="26">
    <location>
        <begin position="783"/>
        <end position="800"/>
    </location>
</feature>
<reference evidence="28" key="1">
    <citation type="submission" date="2021-06" db="EMBL/GenBank/DDBJ databases">
        <authorList>
            <consortium name="Wellcome Sanger Institute Data Sharing"/>
        </authorList>
    </citation>
    <scope>NUCLEOTIDE SEQUENCE [LARGE SCALE GENOMIC DNA]</scope>
</reference>
<keyword evidence="6" id="KW-1003">Cell membrane</keyword>
<dbReference type="AlphaFoldDB" id="A0A8C4RRJ9"/>
<keyword evidence="13 22" id="KW-0067">ATP-binding</keyword>
<dbReference type="GO" id="GO:0005886">
    <property type="term" value="C:plasma membrane"/>
    <property type="evidence" value="ECO:0007669"/>
    <property type="project" value="UniProtKB-SubCell"/>
</dbReference>
<keyword evidence="18" id="KW-0325">Glycoprotein</keyword>
<comment type="function">
    <text evidence="20 22">Catalyzes the formation of the signaling molecule cAMP in response to G-protein signaling.</text>
</comment>
<keyword evidence="19 22" id="KW-0456">Lyase</keyword>
<evidence type="ECO:0000313" key="28">
    <source>
        <dbReference type="Ensembl" id="ENSECRP00000005830.1"/>
    </source>
</evidence>
<evidence type="ECO:0000256" key="1">
    <source>
        <dbReference type="ARBA" id="ARBA00001593"/>
    </source>
</evidence>
<dbReference type="Proteomes" id="UP000694620">
    <property type="component" value="Chromosome 2"/>
</dbReference>
<feature type="transmembrane region" description="Helical" evidence="26">
    <location>
        <begin position="130"/>
        <end position="148"/>
    </location>
</feature>
<evidence type="ECO:0000256" key="2">
    <source>
        <dbReference type="ARBA" id="ARBA00001936"/>
    </source>
</evidence>
<dbReference type="PANTHER" id="PTHR45627">
    <property type="entry name" value="ADENYLATE CYCLASE TYPE 1"/>
    <property type="match status" value="1"/>
</dbReference>
<evidence type="ECO:0000256" key="6">
    <source>
        <dbReference type="ARBA" id="ARBA00022475"/>
    </source>
</evidence>
<keyword evidence="24" id="KW-0464">Manganese</keyword>
<feature type="binding site" evidence="24">
    <location>
        <position position="294"/>
    </location>
    <ligand>
        <name>Mg(2+)</name>
        <dbReference type="ChEBI" id="CHEBI:18420"/>
        <label>1</label>
        <note>catalytic</note>
    </ligand>
</feature>
<evidence type="ECO:0000259" key="27">
    <source>
        <dbReference type="PROSITE" id="PS50125"/>
    </source>
</evidence>
<evidence type="ECO:0000256" key="5">
    <source>
        <dbReference type="ARBA" id="ARBA00012201"/>
    </source>
</evidence>
<dbReference type="Pfam" id="PF16214">
    <property type="entry name" value="AC_N"/>
    <property type="match status" value="1"/>
</dbReference>
<dbReference type="GO" id="GO:0007189">
    <property type="term" value="P:adenylate cyclase-activating G protein-coupled receptor signaling pathway"/>
    <property type="evidence" value="ECO:0007669"/>
    <property type="project" value="TreeGrafter"/>
</dbReference>
<dbReference type="GO" id="GO:0004016">
    <property type="term" value="F:adenylate cyclase activity"/>
    <property type="evidence" value="ECO:0007669"/>
    <property type="project" value="UniProtKB-EC"/>
</dbReference>
<feature type="binding site" evidence="23">
    <location>
        <position position="918"/>
    </location>
    <ligand>
        <name>ATP</name>
        <dbReference type="ChEBI" id="CHEBI:30616"/>
    </ligand>
</feature>
<keyword evidence="10 22" id="KW-0479">Metal-binding</keyword>
<feature type="transmembrane region" description="Helical" evidence="26">
    <location>
        <begin position="72"/>
        <end position="95"/>
    </location>
</feature>
<dbReference type="OrthoDB" id="10035433at2759"/>
<feature type="transmembrane region" description="Helical" evidence="26">
    <location>
        <begin position="590"/>
        <end position="610"/>
    </location>
</feature>
<dbReference type="PROSITE" id="PS00452">
    <property type="entry name" value="GUANYLATE_CYCLASE_1"/>
    <property type="match status" value="1"/>
</dbReference>
<comment type="similarity">
    <text evidence="22 25">Belongs to the adenylyl cyclase class-4/guanylyl cyclase family.</text>
</comment>
<dbReference type="GO" id="GO:0035556">
    <property type="term" value="P:intracellular signal transduction"/>
    <property type="evidence" value="ECO:0007669"/>
    <property type="project" value="InterPro"/>
</dbReference>
<dbReference type="InterPro" id="IPR018297">
    <property type="entry name" value="A/G_cyclase_CS"/>
</dbReference>
<evidence type="ECO:0000256" key="7">
    <source>
        <dbReference type="ARBA" id="ARBA00022490"/>
    </source>
</evidence>
<dbReference type="GO" id="GO:0007193">
    <property type="term" value="P:adenylate cyclase-inhibiting G protein-coupled receptor signaling pathway"/>
    <property type="evidence" value="ECO:0007669"/>
    <property type="project" value="TreeGrafter"/>
</dbReference>
<evidence type="ECO:0000256" key="19">
    <source>
        <dbReference type="ARBA" id="ARBA00023239"/>
    </source>
</evidence>
<evidence type="ECO:0000256" key="8">
    <source>
        <dbReference type="ARBA" id="ARBA00022553"/>
    </source>
</evidence>
<organism evidence="28 29">
    <name type="scientific">Erpetoichthys calabaricus</name>
    <name type="common">Rope fish</name>
    <name type="synonym">Calamoichthys calabaricus</name>
    <dbReference type="NCBI Taxonomy" id="27687"/>
    <lineage>
        <taxon>Eukaryota</taxon>
        <taxon>Metazoa</taxon>
        <taxon>Chordata</taxon>
        <taxon>Craniata</taxon>
        <taxon>Vertebrata</taxon>
        <taxon>Euteleostomi</taxon>
        <taxon>Actinopterygii</taxon>
        <taxon>Polypteriformes</taxon>
        <taxon>Polypteridae</taxon>
        <taxon>Erpetoichthys</taxon>
    </lineage>
</organism>
<dbReference type="PANTHER" id="PTHR45627:SF10">
    <property type="entry name" value="ADENYLATE CYCLASE TYPE 4"/>
    <property type="match status" value="1"/>
</dbReference>
<feature type="transmembrane region" description="Helical" evidence="26">
    <location>
        <begin position="102"/>
        <end position="124"/>
    </location>
</feature>
<accession>A0A8C4RRJ9</accession>
<sequence>MELSTVRTTTVISNEGAAPQWRSREPVPVVCQENYYLTQQHPATVLAEFIIVGFFLSLVIIFFSFNRSASDHLVFLITVFIGLGIFIVLFILLFSENLYQKCALLVSFLNWFILTAAAFVFIFGEAPVTAWDQVAFIIFIVLLVYTLLPLSLKATLILGIGTSLAHVIVMSIYVPIQSKTLPFPQLQLVPNAFLFICINLVGVYHKVLTDQALKQIYSDTFSFNKSRAKLVNEKRHQEHLLLSVLPVHIAFEMKAEIIERLKDKQERQPHPENANNFHNLYVKQHKNVSILYADIVGFTQLASMCSPEELVHMLNELFGKFDQIAKENECMRIKILGDCYYCVSGLPVSLPNHAKNCVKMGLDMCHSINKLREATGVDINMRVGIHSGNVLCGVIGLQKWQYDVWSHDVVLANYMESGGLPGRVHITEATLSHLDGSYEVEEGYGEARNENLRGIRTFFVIDPRARTLLLKSLLCPDSGEGSKVRASLRMARYLESWGAVKPFAHLNKRDSMGLLPFLDSTQVDGAAESATHQDLERTRSQNPDDVANDTMESLNSHKQWLSSEDFNWLTMLFRKVSMEKEFRCCPLPDFHLYVGCATIIYISNFSVQMFSSTLNMQLGISYGVSFFLLLLLLFSSFSGHLARWTQKGPNFLKWIPSISAAIVHKPVLRVILQIIVILVVLVMGILNFFFIFNPAPDCPMASQTSTTGQLYALPYYLYCCLMSMLCCLVFLHMNFEVKMILLTAAMVVYEIIFLYIDSWLSDCYITQLYGNASQPHVLNEPKLMAGVWLLVFFFLIFVLARQHEFYCRLDFLWKKKFTQERDRIETMENLNRILLENMLPAHVAAHFIGRKRRNEDLYSESYDCVCILFASIPDFREFYSESDVNREGLECIRLLNEIISDFDELLSKPKFSGVEKIKTICSTYMAATGINTQQETRKDGDRKYGHIGIMVEFAVALMGKLDVINRHSFNNFKLRVGINHGPVIAGVIGAQKPQYDIWGNAVNVASRMDSTGVDGKIQVTEETAEVLQSLGYSCTLRGVIKVKGKGELRTFFVNTDAGKSGGDWFI</sequence>
<dbReference type="Pfam" id="PF06327">
    <property type="entry name" value="Adcy_cons_dom"/>
    <property type="match status" value="1"/>
</dbReference>
<evidence type="ECO:0000256" key="10">
    <source>
        <dbReference type="ARBA" id="ARBA00022723"/>
    </source>
</evidence>
<feature type="domain" description="Guanylate cyclase" evidence="27">
    <location>
        <begin position="866"/>
        <end position="1009"/>
    </location>
</feature>
<gene>
    <name evidence="28" type="primary">LOC114645771</name>
</gene>
<dbReference type="FunFam" id="3.30.70.1230:FF:000003">
    <property type="entry name" value="Adenylate cyclase"/>
    <property type="match status" value="1"/>
</dbReference>
<evidence type="ECO:0000313" key="29">
    <source>
        <dbReference type="Proteomes" id="UP000694620"/>
    </source>
</evidence>
<dbReference type="InterPro" id="IPR030672">
    <property type="entry name" value="Adcy"/>
</dbReference>
<evidence type="ECO:0000256" key="18">
    <source>
        <dbReference type="ARBA" id="ARBA00023180"/>
    </source>
</evidence>
<feature type="transmembrane region" description="Helical" evidence="26">
    <location>
        <begin position="155"/>
        <end position="176"/>
    </location>
</feature>
<dbReference type="EC" id="4.6.1.1" evidence="5 22"/>
<dbReference type="GeneID" id="114645771"/>
<name>A0A8C4RRJ9_ERPCA</name>
<feature type="transmembrane region" description="Helical" evidence="26">
    <location>
        <begin position="188"/>
        <end position="208"/>
    </location>
</feature>
<dbReference type="RefSeq" id="XP_028649436.1">
    <property type="nucleotide sequence ID" value="XM_028793603.2"/>
</dbReference>
<evidence type="ECO:0000256" key="3">
    <source>
        <dbReference type="ARBA" id="ARBA00004496"/>
    </source>
</evidence>
<keyword evidence="8" id="KW-0597">Phosphoprotein</keyword>
<keyword evidence="9 26" id="KW-0812">Transmembrane</keyword>
<evidence type="ECO:0000256" key="26">
    <source>
        <dbReference type="SAM" id="Phobius"/>
    </source>
</evidence>
<dbReference type="FunFam" id="3.30.70.1230:FF:000020">
    <property type="entry name" value="Adenylate cyclase"/>
    <property type="match status" value="1"/>
</dbReference>
<evidence type="ECO:0000256" key="11">
    <source>
        <dbReference type="ARBA" id="ARBA00022737"/>
    </source>
</evidence>
<dbReference type="SMART" id="SM00044">
    <property type="entry name" value="CYCc"/>
    <property type="match status" value="2"/>
</dbReference>
<dbReference type="InterPro" id="IPR029787">
    <property type="entry name" value="Nucleotide_cyclase"/>
</dbReference>
<evidence type="ECO:0000256" key="21">
    <source>
        <dbReference type="ARBA" id="ARBA00070498"/>
    </source>
</evidence>
<keyword evidence="29" id="KW-1185">Reference proteome</keyword>
<dbReference type="GeneTree" id="ENSGT00940000159445"/>
<evidence type="ECO:0000256" key="13">
    <source>
        <dbReference type="ARBA" id="ARBA00022840"/>
    </source>
</evidence>
<dbReference type="Pfam" id="PF00211">
    <property type="entry name" value="Guanylate_cyc"/>
    <property type="match status" value="2"/>
</dbReference>
<keyword evidence="16 22" id="KW-0115">cAMP biosynthesis</keyword>
<feature type="binding site" evidence="24">
    <location>
        <position position="338"/>
    </location>
    <ligand>
        <name>Mg(2+)</name>
        <dbReference type="ChEBI" id="CHEBI:18420"/>
        <label>2</label>
        <note>catalytic</note>
    </ligand>
</feature>
<evidence type="ECO:0000256" key="22">
    <source>
        <dbReference type="PIRNR" id="PIRNR039050"/>
    </source>
</evidence>
<dbReference type="CDD" id="cd07302">
    <property type="entry name" value="CHD"/>
    <property type="match status" value="2"/>
</dbReference>
<feature type="binding site" evidence="23">
    <location>
        <begin position="294"/>
        <end position="299"/>
    </location>
    <ligand>
        <name>ATP</name>
        <dbReference type="ChEBI" id="CHEBI:30616"/>
    </ligand>
</feature>
<feature type="binding site" evidence="24">
    <location>
        <position position="294"/>
    </location>
    <ligand>
        <name>Mg(2+)</name>
        <dbReference type="ChEBI" id="CHEBI:18420"/>
        <label>2</label>
        <note>catalytic</note>
    </ligand>
</feature>
<protein>
    <recommendedName>
        <fullName evidence="21 22">Adenylate cyclase type 4</fullName>
        <ecNumber evidence="5 22">4.6.1.1</ecNumber>
    </recommendedName>
</protein>
<comment type="subcellular location">
    <subcellularLocation>
        <location evidence="4">Cell membrane</location>
        <topology evidence="4">Multi-pass membrane protein</topology>
    </subcellularLocation>
    <subcellularLocation>
        <location evidence="3">Cytoplasm</location>
    </subcellularLocation>
</comment>
<feature type="binding site" evidence="24">
    <location>
        <position position="338"/>
    </location>
    <ligand>
        <name>Mg(2+)</name>
        <dbReference type="ChEBI" id="CHEBI:18420"/>
        <label>1</label>
        <note>catalytic</note>
    </ligand>
</feature>
<keyword evidence="17 22" id="KW-0472">Membrane</keyword>
<reference evidence="28" key="2">
    <citation type="submission" date="2025-08" db="UniProtKB">
        <authorList>
            <consortium name="Ensembl"/>
        </authorList>
    </citation>
    <scope>IDENTIFICATION</scope>
</reference>
<keyword evidence="7" id="KW-0963">Cytoplasm</keyword>
<feature type="domain" description="Guanylate cyclase" evidence="27">
    <location>
        <begin position="289"/>
        <end position="416"/>
    </location>
</feature>
<keyword evidence="14 22" id="KW-0460">Magnesium</keyword>
<feature type="binding site" evidence="23">
    <location>
        <begin position="996"/>
        <end position="998"/>
    </location>
    <ligand>
        <name>ATP</name>
        <dbReference type="ChEBI" id="CHEBI:30616"/>
    </ligand>
</feature>
<evidence type="ECO:0000256" key="23">
    <source>
        <dbReference type="PIRSR" id="PIRSR039050-50"/>
    </source>
</evidence>
<keyword evidence="11" id="KW-0677">Repeat</keyword>
<feature type="binding site" evidence="23">
    <location>
        <begin position="336"/>
        <end position="338"/>
    </location>
    <ligand>
        <name>ATP</name>
        <dbReference type="ChEBI" id="CHEBI:30616"/>
    </ligand>
</feature>
<reference evidence="28" key="3">
    <citation type="submission" date="2025-09" db="UniProtKB">
        <authorList>
            <consortium name="Ensembl"/>
        </authorList>
    </citation>
    <scope>IDENTIFICATION</scope>
</reference>
<evidence type="ECO:0000256" key="17">
    <source>
        <dbReference type="ARBA" id="ARBA00023136"/>
    </source>
</evidence>
<evidence type="ECO:0000256" key="16">
    <source>
        <dbReference type="ARBA" id="ARBA00022998"/>
    </source>
</evidence>
<dbReference type="InterPro" id="IPR009398">
    <property type="entry name" value="Adcy_conserved_dom"/>
</dbReference>
<feature type="binding site" evidence="24">
    <location>
        <position position="295"/>
    </location>
    <ligand>
        <name>Mg(2+)</name>
        <dbReference type="ChEBI" id="CHEBI:18420"/>
        <label>2</label>
        <note>catalytic</note>
    </ligand>
</feature>
<feature type="transmembrane region" description="Helical" evidence="26">
    <location>
        <begin position="616"/>
        <end position="637"/>
    </location>
</feature>
<comment type="catalytic activity">
    <reaction evidence="1 22">
        <text>ATP = 3',5'-cyclic AMP + diphosphate</text>
        <dbReference type="Rhea" id="RHEA:15389"/>
        <dbReference type="ChEBI" id="CHEBI:30616"/>
        <dbReference type="ChEBI" id="CHEBI:33019"/>
        <dbReference type="ChEBI" id="CHEBI:58165"/>
        <dbReference type="EC" id="4.6.1.1"/>
    </reaction>
</comment>
<evidence type="ECO:0000256" key="12">
    <source>
        <dbReference type="ARBA" id="ARBA00022741"/>
    </source>
</evidence>
<evidence type="ECO:0000256" key="25">
    <source>
        <dbReference type="RuleBase" id="RU000405"/>
    </source>
</evidence>
<dbReference type="PROSITE" id="PS50125">
    <property type="entry name" value="GUANYLATE_CYCLASE_2"/>
    <property type="match status" value="2"/>
</dbReference>
<evidence type="ECO:0000256" key="24">
    <source>
        <dbReference type="PIRSR" id="PIRSR039050-51"/>
    </source>
</evidence>
<evidence type="ECO:0000256" key="9">
    <source>
        <dbReference type="ARBA" id="ARBA00022692"/>
    </source>
</evidence>